<dbReference type="RefSeq" id="WP_045271630.1">
    <property type="nucleotide sequence ID" value="NZ_JYIX01000032.1"/>
</dbReference>
<evidence type="ECO:0000313" key="6">
    <source>
        <dbReference type="Proteomes" id="UP000033740"/>
    </source>
</evidence>
<dbReference type="PATRIC" id="fig|582680.6.peg.1586"/>
<comment type="cofactor">
    <cofactor evidence="1">
        <name>FMN</name>
        <dbReference type="ChEBI" id="CHEBI:58210"/>
    </cofactor>
</comment>
<reference evidence="5 6" key="1">
    <citation type="submission" date="2015-02" db="EMBL/GenBank/DDBJ databases">
        <title>Draft genome sequences of ten Microbacterium spp. with emphasis on heavy metal contaminated environments.</title>
        <authorList>
            <person name="Corretto E."/>
        </authorList>
    </citation>
    <scope>NUCLEOTIDE SEQUENCE [LARGE SCALE GENOMIC DNA]</scope>
    <source>
        <strain evidence="5 6">ARN176</strain>
    </source>
</reference>
<organism evidence="5 6">
    <name type="scientific">Microbacterium azadirachtae</name>
    <dbReference type="NCBI Taxonomy" id="582680"/>
    <lineage>
        <taxon>Bacteria</taxon>
        <taxon>Bacillati</taxon>
        <taxon>Actinomycetota</taxon>
        <taxon>Actinomycetes</taxon>
        <taxon>Micrococcales</taxon>
        <taxon>Microbacteriaceae</taxon>
        <taxon>Microbacterium</taxon>
    </lineage>
</organism>
<sequence>MDFLTALDPHTTISPAILYFGTPVSLLSTVDEHGHPNLAPNSSLWWLGQNAVIGIGSRSQTAQNLLATGEVVINLPSEHEVDHVDRLALTTGRPEVSARRQAAGYRHVRDKFAQARVTPLDSETVAPPRIAEFPVHVEGVVAKVHPLGGATSPAEADLLAVEVAVTRVHVRESLRLAGHADRIDPERWNPLMLNFQRFFGLGAETRPSRLATIDEEWYRGSSAPIPAG</sequence>
<dbReference type="STRING" id="582680.RS86_01542"/>
<accession>A0A0F0LNB3</accession>
<feature type="domain" description="Flavin reductase like" evidence="4">
    <location>
        <begin position="20"/>
        <end position="175"/>
    </location>
</feature>
<protein>
    <submittedName>
        <fullName evidence="5">Flavin reductase like domain protein</fullName>
    </submittedName>
</protein>
<dbReference type="GO" id="GO:0010181">
    <property type="term" value="F:FMN binding"/>
    <property type="evidence" value="ECO:0007669"/>
    <property type="project" value="InterPro"/>
</dbReference>
<dbReference type="EMBL" id="JYIX01000032">
    <property type="protein sequence ID" value="KJL33745.1"/>
    <property type="molecule type" value="Genomic_DNA"/>
</dbReference>
<dbReference type="Gene3D" id="2.30.110.10">
    <property type="entry name" value="Electron Transport, Fmn-binding Protein, Chain A"/>
    <property type="match status" value="1"/>
</dbReference>
<evidence type="ECO:0000256" key="2">
    <source>
        <dbReference type="ARBA" id="ARBA00022630"/>
    </source>
</evidence>
<dbReference type="GO" id="GO:0016646">
    <property type="term" value="F:oxidoreductase activity, acting on the CH-NH group of donors, NAD or NADP as acceptor"/>
    <property type="evidence" value="ECO:0007669"/>
    <property type="project" value="UniProtKB-ARBA"/>
</dbReference>
<comment type="caution">
    <text evidence="5">The sequence shown here is derived from an EMBL/GenBank/DDBJ whole genome shotgun (WGS) entry which is preliminary data.</text>
</comment>
<comment type="similarity">
    <text evidence="3">Belongs to the flavoredoxin family.</text>
</comment>
<dbReference type="Pfam" id="PF01613">
    <property type="entry name" value="Flavin_Reduct"/>
    <property type="match status" value="1"/>
</dbReference>
<proteinExistence type="inferred from homology"/>
<dbReference type="PANTHER" id="PTHR43567">
    <property type="entry name" value="FLAVOREDOXIN-RELATED-RELATED"/>
    <property type="match status" value="1"/>
</dbReference>
<evidence type="ECO:0000256" key="3">
    <source>
        <dbReference type="ARBA" id="ARBA00038054"/>
    </source>
</evidence>
<dbReference type="SUPFAM" id="SSF50475">
    <property type="entry name" value="FMN-binding split barrel"/>
    <property type="match status" value="1"/>
</dbReference>
<gene>
    <name evidence="5" type="ORF">RS86_01542</name>
</gene>
<keyword evidence="6" id="KW-1185">Reference proteome</keyword>
<dbReference type="InterPro" id="IPR012349">
    <property type="entry name" value="Split_barrel_FMN-bd"/>
</dbReference>
<evidence type="ECO:0000313" key="5">
    <source>
        <dbReference type="EMBL" id="KJL33745.1"/>
    </source>
</evidence>
<dbReference type="AlphaFoldDB" id="A0A0F0LNB3"/>
<name>A0A0F0LNB3_9MICO</name>
<evidence type="ECO:0000259" key="4">
    <source>
        <dbReference type="Pfam" id="PF01613"/>
    </source>
</evidence>
<keyword evidence="2" id="KW-0285">Flavoprotein</keyword>
<dbReference type="Proteomes" id="UP000033740">
    <property type="component" value="Unassembled WGS sequence"/>
</dbReference>
<dbReference type="InterPro" id="IPR002563">
    <property type="entry name" value="Flavin_Rdtase-like_dom"/>
</dbReference>
<dbReference type="InterPro" id="IPR052174">
    <property type="entry name" value="Flavoredoxin"/>
</dbReference>
<evidence type="ECO:0000256" key="1">
    <source>
        <dbReference type="ARBA" id="ARBA00001917"/>
    </source>
</evidence>
<dbReference type="PANTHER" id="PTHR43567:SF1">
    <property type="entry name" value="FLAVOREDOXIN"/>
    <property type="match status" value="1"/>
</dbReference>